<dbReference type="EMBL" id="CAJNYU010003342">
    <property type="protein sequence ID" value="CAF3662506.1"/>
    <property type="molecule type" value="Genomic_DNA"/>
</dbReference>
<reference evidence="1" key="1">
    <citation type="submission" date="2021-02" db="EMBL/GenBank/DDBJ databases">
        <authorList>
            <person name="Nowell W R."/>
        </authorList>
    </citation>
    <scope>NUCLEOTIDE SEQUENCE</scope>
</reference>
<evidence type="ECO:0000313" key="2">
    <source>
        <dbReference type="EMBL" id="CAF3662506.1"/>
    </source>
</evidence>
<organism evidence="1 3">
    <name type="scientific">Rotaria socialis</name>
    <dbReference type="NCBI Taxonomy" id="392032"/>
    <lineage>
        <taxon>Eukaryota</taxon>
        <taxon>Metazoa</taxon>
        <taxon>Spiralia</taxon>
        <taxon>Gnathifera</taxon>
        <taxon>Rotifera</taxon>
        <taxon>Eurotatoria</taxon>
        <taxon>Bdelloidea</taxon>
        <taxon>Philodinida</taxon>
        <taxon>Philodinidae</taxon>
        <taxon>Rotaria</taxon>
    </lineage>
</organism>
<proteinExistence type="predicted"/>
<dbReference type="EMBL" id="CAJNYD010002350">
    <property type="protein sequence ID" value="CAF3413227.1"/>
    <property type="molecule type" value="Genomic_DNA"/>
</dbReference>
<evidence type="ECO:0000313" key="3">
    <source>
        <dbReference type="Proteomes" id="UP000663833"/>
    </source>
</evidence>
<comment type="caution">
    <text evidence="1">The sequence shown here is derived from an EMBL/GenBank/DDBJ whole genome shotgun (WGS) entry which is preliminary data.</text>
</comment>
<protein>
    <submittedName>
        <fullName evidence="1">Uncharacterized protein</fullName>
    </submittedName>
</protein>
<dbReference type="Proteomes" id="UP000663869">
    <property type="component" value="Unassembled WGS sequence"/>
</dbReference>
<gene>
    <name evidence="2" type="ORF">FME351_LOCUS25152</name>
    <name evidence="1" type="ORF">LUA448_LOCUS18707</name>
</gene>
<evidence type="ECO:0000313" key="1">
    <source>
        <dbReference type="EMBL" id="CAF3413227.1"/>
    </source>
</evidence>
<accession>A0A818BMP6</accession>
<sequence>MVDTLIRTMGNDNDDWKGAVDKGEFDKRLEHQDQDRKAKQFTSNFVHGVEVYPGIQIKMGLRRTGT</sequence>
<name>A0A818BMP6_9BILA</name>
<dbReference type="AlphaFoldDB" id="A0A818BMP6"/>
<dbReference type="Proteomes" id="UP000663833">
    <property type="component" value="Unassembled WGS sequence"/>
</dbReference>